<keyword evidence="1 8" id="KW-0436">Ligase</keyword>
<dbReference type="InterPro" id="IPR014729">
    <property type="entry name" value="Rossmann-like_a/b/a_fold"/>
</dbReference>
<feature type="non-terminal residue" evidence="8">
    <location>
        <position position="129"/>
    </location>
</feature>
<dbReference type="InterPro" id="IPR001412">
    <property type="entry name" value="aa-tRNA-synth_I_CS"/>
</dbReference>
<organism evidence="8">
    <name type="scientific">candidate division CPR3 bacterium</name>
    <dbReference type="NCBI Taxonomy" id="2268181"/>
    <lineage>
        <taxon>Bacteria</taxon>
        <taxon>Bacteria division CPR3</taxon>
    </lineage>
</organism>
<feature type="domain" description="Methionyl/Leucyl tRNA synthetase" evidence="7">
    <location>
        <begin position="4"/>
        <end position="128"/>
    </location>
</feature>
<evidence type="ECO:0000259" key="7">
    <source>
        <dbReference type="Pfam" id="PF09334"/>
    </source>
</evidence>
<dbReference type="Pfam" id="PF09334">
    <property type="entry name" value="tRNA-synt_1g"/>
    <property type="match status" value="1"/>
</dbReference>
<evidence type="ECO:0000313" key="8">
    <source>
        <dbReference type="EMBL" id="HEB13537.1"/>
    </source>
</evidence>
<dbReference type="PANTHER" id="PTHR43326">
    <property type="entry name" value="METHIONYL-TRNA SYNTHETASE"/>
    <property type="match status" value="1"/>
</dbReference>
<dbReference type="PRINTS" id="PR01041">
    <property type="entry name" value="TRNASYNTHMET"/>
</dbReference>
<evidence type="ECO:0000256" key="6">
    <source>
        <dbReference type="ARBA" id="ARBA00030904"/>
    </source>
</evidence>
<evidence type="ECO:0000256" key="5">
    <source>
        <dbReference type="ARBA" id="ARBA00023146"/>
    </source>
</evidence>
<reference evidence="8" key="1">
    <citation type="journal article" date="2020" name="mSystems">
        <title>Genome- and Community-Level Interaction Insights into Carbon Utilization and Element Cycling Functions of Hydrothermarchaeota in Hydrothermal Sediment.</title>
        <authorList>
            <person name="Zhou Z."/>
            <person name="Liu Y."/>
            <person name="Xu W."/>
            <person name="Pan J."/>
            <person name="Luo Z.H."/>
            <person name="Li M."/>
        </authorList>
    </citation>
    <scope>NUCLEOTIDE SEQUENCE [LARGE SCALE GENOMIC DNA]</scope>
    <source>
        <strain evidence="8">HyVt-369</strain>
    </source>
</reference>
<comment type="caution">
    <text evidence="8">The sequence shown here is derived from an EMBL/GenBank/DDBJ whole genome shotgun (WGS) entry which is preliminary data.</text>
</comment>
<accession>A0A7C1SMX3</accession>
<dbReference type="AlphaFoldDB" id="A0A7C1SMX3"/>
<dbReference type="Gene3D" id="3.40.50.620">
    <property type="entry name" value="HUPs"/>
    <property type="match status" value="1"/>
</dbReference>
<dbReference type="SUPFAM" id="SSF52374">
    <property type="entry name" value="Nucleotidylyl transferase"/>
    <property type="match status" value="1"/>
</dbReference>
<dbReference type="InterPro" id="IPR015413">
    <property type="entry name" value="Methionyl/Leucyl_tRNA_Synth"/>
</dbReference>
<dbReference type="GO" id="GO:0005524">
    <property type="term" value="F:ATP binding"/>
    <property type="evidence" value="ECO:0007669"/>
    <property type="project" value="UniProtKB-KW"/>
</dbReference>
<keyword evidence="5" id="KW-0030">Aminoacyl-tRNA synthetase</keyword>
<evidence type="ECO:0000256" key="4">
    <source>
        <dbReference type="ARBA" id="ARBA00022917"/>
    </source>
</evidence>
<name>A0A7C1SMX3_UNCC3</name>
<keyword evidence="2" id="KW-0547">Nucleotide-binding</keyword>
<dbReference type="EMBL" id="DRHL01000055">
    <property type="protein sequence ID" value="HEB13537.1"/>
    <property type="molecule type" value="Genomic_DNA"/>
</dbReference>
<dbReference type="InterPro" id="IPR023457">
    <property type="entry name" value="Met-tRNA_synth_2"/>
</dbReference>
<keyword evidence="4" id="KW-0648">Protein biosynthesis</keyword>
<keyword evidence="3" id="KW-0067">ATP-binding</keyword>
<dbReference type="GO" id="GO:0006431">
    <property type="term" value="P:methionyl-tRNA aminoacylation"/>
    <property type="evidence" value="ECO:0007669"/>
    <property type="project" value="InterPro"/>
</dbReference>
<gene>
    <name evidence="8" type="ORF">ENI13_01000</name>
</gene>
<dbReference type="Proteomes" id="UP000885695">
    <property type="component" value="Unassembled WGS sequence"/>
</dbReference>
<evidence type="ECO:0000256" key="2">
    <source>
        <dbReference type="ARBA" id="ARBA00022741"/>
    </source>
</evidence>
<dbReference type="PANTHER" id="PTHR43326:SF1">
    <property type="entry name" value="METHIONINE--TRNA LIGASE, MITOCHONDRIAL"/>
    <property type="match status" value="1"/>
</dbReference>
<dbReference type="InterPro" id="IPR033911">
    <property type="entry name" value="MetRS_core"/>
</dbReference>
<evidence type="ECO:0000256" key="3">
    <source>
        <dbReference type="ARBA" id="ARBA00022840"/>
    </source>
</evidence>
<protein>
    <recommendedName>
        <fullName evidence="6">Methionyl-tRNA synthetase</fullName>
    </recommendedName>
</protein>
<dbReference type="PROSITE" id="PS00178">
    <property type="entry name" value="AA_TRNA_LIGASE_I"/>
    <property type="match status" value="1"/>
</dbReference>
<dbReference type="GO" id="GO:0004825">
    <property type="term" value="F:methionine-tRNA ligase activity"/>
    <property type="evidence" value="ECO:0007669"/>
    <property type="project" value="InterPro"/>
</dbReference>
<proteinExistence type="predicted"/>
<sequence length="129" mass="14606">MNKFYITTTIPYVNAAPHIGHALEFVQIDVIARHRRLQGDTVYFLSGADENAIKNVQAAEDAGVLVEEFVEKNSNAFESLLSKLNISIDQFIRTTEDRHKKGAQALWEATDSKYIYKKTYKGLYCVGCE</sequence>
<dbReference type="Gene3D" id="2.170.220.10">
    <property type="match status" value="1"/>
</dbReference>
<evidence type="ECO:0000256" key="1">
    <source>
        <dbReference type="ARBA" id="ARBA00022598"/>
    </source>
</evidence>